<dbReference type="Proteomes" id="UP001396898">
    <property type="component" value="Unassembled WGS sequence"/>
</dbReference>
<gene>
    <name evidence="4" type="ORF">PG991_009434</name>
</gene>
<evidence type="ECO:0000256" key="2">
    <source>
        <dbReference type="ARBA" id="ARBA00023043"/>
    </source>
</evidence>
<keyword evidence="2" id="KW-0040">ANK repeat</keyword>
<dbReference type="InterPro" id="IPR050745">
    <property type="entry name" value="Multifunctional_regulatory"/>
</dbReference>
<evidence type="ECO:0000313" key="4">
    <source>
        <dbReference type="EMBL" id="KAK8013163.1"/>
    </source>
</evidence>
<evidence type="ECO:0008006" key="6">
    <source>
        <dbReference type="Google" id="ProtNLM"/>
    </source>
</evidence>
<dbReference type="SUPFAM" id="SSF48403">
    <property type="entry name" value="Ankyrin repeat"/>
    <property type="match status" value="1"/>
</dbReference>
<comment type="caution">
    <text evidence="4">The sequence shown here is derived from an EMBL/GenBank/DDBJ whole genome shotgun (WGS) entry which is preliminary data.</text>
</comment>
<dbReference type="InterPro" id="IPR036770">
    <property type="entry name" value="Ankyrin_rpt-contain_sf"/>
</dbReference>
<dbReference type="Pfam" id="PF13637">
    <property type="entry name" value="Ank_4"/>
    <property type="match status" value="1"/>
</dbReference>
<name>A0ABR1RJ60_9PEZI</name>
<evidence type="ECO:0000256" key="3">
    <source>
        <dbReference type="SAM" id="MobiDB-lite"/>
    </source>
</evidence>
<dbReference type="EMBL" id="JAQQWI010000014">
    <property type="protein sequence ID" value="KAK8013163.1"/>
    <property type="molecule type" value="Genomic_DNA"/>
</dbReference>
<dbReference type="InterPro" id="IPR002110">
    <property type="entry name" value="Ankyrin_rpt"/>
</dbReference>
<proteinExistence type="predicted"/>
<organism evidence="4 5">
    <name type="scientific">Apiospora marii</name>
    <dbReference type="NCBI Taxonomy" id="335849"/>
    <lineage>
        <taxon>Eukaryota</taxon>
        <taxon>Fungi</taxon>
        <taxon>Dikarya</taxon>
        <taxon>Ascomycota</taxon>
        <taxon>Pezizomycotina</taxon>
        <taxon>Sordariomycetes</taxon>
        <taxon>Xylariomycetidae</taxon>
        <taxon>Amphisphaeriales</taxon>
        <taxon>Apiosporaceae</taxon>
        <taxon>Apiospora</taxon>
    </lineage>
</organism>
<dbReference type="PANTHER" id="PTHR24189">
    <property type="entry name" value="MYOTROPHIN"/>
    <property type="match status" value="1"/>
</dbReference>
<accession>A0ABR1RJ60</accession>
<evidence type="ECO:0000313" key="5">
    <source>
        <dbReference type="Proteomes" id="UP001396898"/>
    </source>
</evidence>
<dbReference type="SMART" id="SM00248">
    <property type="entry name" value="ANK"/>
    <property type="match status" value="3"/>
</dbReference>
<keyword evidence="5" id="KW-1185">Reference proteome</keyword>
<feature type="region of interest" description="Disordered" evidence="3">
    <location>
        <begin position="796"/>
        <end position="828"/>
    </location>
</feature>
<reference evidence="4 5" key="1">
    <citation type="submission" date="2023-01" db="EMBL/GenBank/DDBJ databases">
        <title>Analysis of 21 Apiospora genomes using comparative genomics revels a genus with tremendous synthesis potential of carbohydrate active enzymes and secondary metabolites.</title>
        <authorList>
            <person name="Sorensen T."/>
        </authorList>
    </citation>
    <scope>NUCLEOTIDE SEQUENCE [LARGE SCALE GENOMIC DNA]</scope>
    <source>
        <strain evidence="4 5">CBS 20057</strain>
    </source>
</reference>
<evidence type="ECO:0000256" key="1">
    <source>
        <dbReference type="ARBA" id="ARBA00022737"/>
    </source>
</evidence>
<keyword evidence="1" id="KW-0677">Repeat</keyword>
<protein>
    <recommendedName>
        <fullName evidence="6">Fungal N-terminal domain-containing protein</fullName>
    </recommendedName>
</protein>
<dbReference type="Gene3D" id="1.25.40.20">
    <property type="entry name" value="Ankyrin repeat-containing domain"/>
    <property type="match status" value="1"/>
</dbReference>
<sequence length="828" mass="92074">MAEALGLGANVVSFVVVAAQLAKKTYETFSAIKDGPEIVRRVASQINQVYWILEGLRNNKAALDDPALAGHLQVCFNEMSSAAVLVEKLQLSPAERRGGRLWKRLRTFLGEKDLERLNQQLIGVASSLNLRMQGASITLAYDLKSDFRMFSKQIETLNQSVQTRMLSGASRCAGFDNSVLREMGGHSERLDTRLVSVHDDILNLQSVSKTKGDEMLGLLTQVKDLLVDARRRGNKSQDIILDGARSCSVQDGASRFPKNVDPGTEIELSVRRLCGLITHEKSINTYCQDNVNGEICDWIIDDLQVILKHTAEQERGSTHLDFESVSRGQMTARDIKSTLRRFQRAFGQQRLQINRRANRQRTIPGITSETSHSYGKVNVGIGTITLMLEERHRRFNASGSFKGGFTDYVMGVTFLPADPQQFHMIVAKTIQEECRLGGITSISSLAVNHVIPSHSRVFQVVERGLLGELKEMLVTGKASLRDHDEHGASLLFFSMEQPEICKFLIEEGLDVDHVGRFKEVFHYHDRCALQTISHDANWYQKSLEPRQACRRLILEAGADPTLSPDWESVGSYFYDATCFGTPESIMLAFDATLTGHFGTINTRFPDGNTPLLAHCRGEGGGFHVEQLKTLIQRGADITARGQGGRTCLHFCIYNLQFYVAQEIEAIRYLIKQGADPKAVDDEGLSVSTYAYKRLCFTGSLLGHSSYAGDLWDAVLQSCGYDIGDFRCGHSQRKARYVDLSDGVGRTLNYGRSDFEGLWRGRERLCPYWDDQPWPRALELNAAQSCPRCGGICLDSDEESDSEDDSHSETDPTEGGGALLANKCAGEVV</sequence>